<evidence type="ECO:0000256" key="5">
    <source>
        <dbReference type="PIRNR" id="PIRNR037207"/>
    </source>
</evidence>
<evidence type="ECO:0000313" key="8">
    <source>
        <dbReference type="EMBL" id="PCH41274.1"/>
    </source>
</evidence>
<dbReference type="PANTHER" id="PTHR21367">
    <property type="entry name" value="ARGININE-TRNA-PROTEIN TRANSFERASE 1"/>
    <property type="match status" value="1"/>
</dbReference>
<dbReference type="GO" id="GO:0004057">
    <property type="term" value="F:arginyl-tRNA--protein transferase activity"/>
    <property type="evidence" value="ECO:0007669"/>
    <property type="project" value="UniProtKB-EC"/>
</dbReference>
<comment type="catalytic activity">
    <reaction evidence="5">
        <text>an N-terminal L-alpha-aminoacyl-[protein] + L-arginyl-tRNA(Arg) = an N-terminal L-arginyl-L-aminoacyl-[protein] + tRNA(Arg) + H(+)</text>
        <dbReference type="Rhea" id="RHEA:10208"/>
        <dbReference type="Rhea" id="RHEA-COMP:9658"/>
        <dbReference type="Rhea" id="RHEA-COMP:9673"/>
        <dbReference type="Rhea" id="RHEA-COMP:10636"/>
        <dbReference type="Rhea" id="RHEA-COMP:10638"/>
        <dbReference type="ChEBI" id="CHEBI:15378"/>
        <dbReference type="ChEBI" id="CHEBI:78442"/>
        <dbReference type="ChEBI" id="CHEBI:78513"/>
        <dbReference type="ChEBI" id="CHEBI:78597"/>
        <dbReference type="ChEBI" id="CHEBI:83562"/>
        <dbReference type="EC" id="2.3.2.8"/>
    </reaction>
</comment>
<keyword evidence="4 5" id="KW-0012">Acyltransferase</keyword>
<feature type="domain" description="N-end rule aminoacyl transferase C-terminal" evidence="7">
    <location>
        <begin position="173"/>
        <end position="316"/>
    </location>
</feature>
<dbReference type="EMBL" id="KB468113">
    <property type="protein sequence ID" value="PCH41274.1"/>
    <property type="molecule type" value="Genomic_DNA"/>
</dbReference>
<dbReference type="Pfam" id="PF04376">
    <property type="entry name" value="ATE_N"/>
    <property type="match status" value="1"/>
</dbReference>
<evidence type="ECO:0000256" key="4">
    <source>
        <dbReference type="ARBA" id="ARBA00023315"/>
    </source>
</evidence>
<proteinExistence type="inferred from homology"/>
<dbReference type="OMA" id="KYQTAIH"/>
<dbReference type="InterPro" id="IPR017137">
    <property type="entry name" value="Arg-tRNA-P_Trfase_1_euk"/>
</dbReference>
<dbReference type="AlphaFoldDB" id="A0A2H3JX21"/>
<comment type="function">
    <text evidence="5">Involved in the post-translational conjugation of arginine to the N-terminal aspartate or glutamate of a protein. This arginylation is required for degradation of the protein via the ubiquitin pathway.</text>
</comment>
<dbReference type="InterPro" id="IPR007472">
    <property type="entry name" value="N-end_Aminoacyl_Trfase_C"/>
</dbReference>
<reference evidence="8 9" key="1">
    <citation type="journal article" date="2012" name="Science">
        <title>The Paleozoic origin of enzymatic lignin decomposition reconstructed from 31 fungal genomes.</title>
        <authorList>
            <person name="Floudas D."/>
            <person name="Binder M."/>
            <person name="Riley R."/>
            <person name="Barry K."/>
            <person name="Blanchette R.A."/>
            <person name="Henrissat B."/>
            <person name="Martinez A.T."/>
            <person name="Otillar R."/>
            <person name="Spatafora J.W."/>
            <person name="Yadav J.S."/>
            <person name="Aerts A."/>
            <person name="Benoit I."/>
            <person name="Boyd A."/>
            <person name="Carlson A."/>
            <person name="Copeland A."/>
            <person name="Coutinho P.M."/>
            <person name="de Vries R.P."/>
            <person name="Ferreira P."/>
            <person name="Findley K."/>
            <person name="Foster B."/>
            <person name="Gaskell J."/>
            <person name="Glotzer D."/>
            <person name="Gorecki P."/>
            <person name="Heitman J."/>
            <person name="Hesse C."/>
            <person name="Hori C."/>
            <person name="Igarashi K."/>
            <person name="Jurgens J.A."/>
            <person name="Kallen N."/>
            <person name="Kersten P."/>
            <person name="Kohler A."/>
            <person name="Kuees U."/>
            <person name="Kumar T.K.A."/>
            <person name="Kuo A."/>
            <person name="LaButti K."/>
            <person name="Larrondo L.F."/>
            <person name="Lindquist E."/>
            <person name="Ling A."/>
            <person name="Lombard V."/>
            <person name="Lucas S."/>
            <person name="Lundell T."/>
            <person name="Martin R."/>
            <person name="McLaughlin D.J."/>
            <person name="Morgenstern I."/>
            <person name="Morin E."/>
            <person name="Murat C."/>
            <person name="Nagy L.G."/>
            <person name="Nolan M."/>
            <person name="Ohm R.A."/>
            <person name="Patyshakuliyeva A."/>
            <person name="Rokas A."/>
            <person name="Ruiz-Duenas F.J."/>
            <person name="Sabat G."/>
            <person name="Salamov A."/>
            <person name="Samejima M."/>
            <person name="Schmutz J."/>
            <person name="Slot J.C."/>
            <person name="St John F."/>
            <person name="Stenlid J."/>
            <person name="Sun H."/>
            <person name="Sun S."/>
            <person name="Syed K."/>
            <person name="Tsang A."/>
            <person name="Wiebenga A."/>
            <person name="Young D."/>
            <person name="Pisabarro A."/>
            <person name="Eastwood D.C."/>
            <person name="Martin F."/>
            <person name="Cullen D."/>
            <person name="Grigoriev I.V."/>
            <person name="Hibbett D.S."/>
        </authorList>
    </citation>
    <scope>NUCLEOTIDE SEQUENCE [LARGE SCALE GENOMIC DNA]</scope>
    <source>
        <strain evidence="8 9">MD-104</strain>
    </source>
</reference>
<evidence type="ECO:0000256" key="2">
    <source>
        <dbReference type="ARBA" id="ARBA00022679"/>
    </source>
</evidence>
<evidence type="ECO:0000256" key="1">
    <source>
        <dbReference type="ARBA" id="ARBA00009991"/>
    </source>
</evidence>
<keyword evidence="3 5" id="KW-0833">Ubl conjugation pathway</keyword>
<evidence type="ECO:0000259" key="7">
    <source>
        <dbReference type="Pfam" id="PF04377"/>
    </source>
</evidence>
<name>A0A2H3JX21_WOLCO</name>
<dbReference type="GO" id="GO:0005737">
    <property type="term" value="C:cytoplasm"/>
    <property type="evidence" value="ECO:0007669"/>
    <property type="project" value="TreeGrafter"/>
</dbReference>
<evidence type="ECO:0000256" key="3">
    <source>
        <dbReference type="ARBA" id="ARBA00022786"/>
    </source>
</evidence>
<dbReference type="PIRSF" id="PIRSF037207">
    <property type="entry name" value="ATE1_euk"/>
    <property type="match status" value="1"/>
</dbReference>
<gene>
    <name evidence="8" type="ORF">WOLCODRAFT_100182</name>
</gene>
<protein>
    <recommendedName>
        <fullName evidence="5">Arginyl-tRNA--protein transferase 1</fullName>
        <shortName evidence="5">Arginyltransferase 1</shortName>
        <shortName evidence="5">R-transferase 1</shortName>
        <ecNumber evidence="5">2.3.2.8</ecNumber>
    </recommendedName>
    <alternativeName>
        <fullName evidence="5">Arginine-tRNA--protein transferase 1</fullName>
    </alternativeName>
</protein>
<evidence type="ECO:0000313" key="9">
    <source>
        <dbReference type="Proteomes" id="UP000218811"/>
    </source>
</evidence>
<dbReference type="Pfam" id="PF04377">
    <property type="entry name" value="ATE_C"/>
    <property type="match status" value="1"/>
</dbReference>
<feature type="domain" description="N-end aminoacyl transferase N-terminal" evidence="6">
    <location>
        <begin position="18"/>
        <end position="96"/>
    </location>
</feature>
<evidence type="ECO:0000259" key="6">
    <source>
        <dbReference type="Pfam" id="PF04376"/>
    </source>
</evidence>
<dbReference type="STRING" id="742152.A0A2H3JX21"/>
<accession>A0A2H3JX21</accession>
<organism evidence="8 9">
    <name type="scientific">Wolfiporia cocos (strain MD-104)</name>
    <name type="common">Brown rot fungus</name>
    <dbReference type="NCBI Taxonomy" id="742152"/>
    <lineage>
        <taxon>Eukaryota</taxon>
        <taxon>Fungi</taxon>
        <taxon>Dikarya</taxon>
        <taxon>Basidiomycota</taxon>
        <taxon>Agaricomycotina</taxon>
        <taxon>Agaricomycetes</taxon>
        <taxon>Polyporales</taxon>
        <taxon>Phaeolaceae</taxon>
        <taxon>Wolfiporia</taxon>
    </lineage>
</organism>
<keyword evidence="2 5" id="KW-0808">Transferase</keyword>
<dbReference type="Proteomes" id="UP000218811">
    <property type="component" value="Unassembled WGS sequence"/>
</dbReference>
<dbReference type="InterPro" id="IPR030700">
    <property type="entry name" value="N-end_Aminoacyl_Trfase"/>
</dbReference>
<dbReference type="EC" id="2.3.2.8" evidence="5"/>
<comment type="similarity">
    <text evidence="1 5">Belongs to the R-transferase family.</text>
</comment>
<dbReference type="PANTHER" id="PTHR21367:SF1">
    <property type="entry name" value="ARGINYL-TRNA--PROTEIN TRANSFERASE 1"/>
    <property type="match status" value="1"/>
</dbReference>
<keyword evidence="9" id="KW-1185">Reference proteome</keyword>
<sequence>MVAESIITVLSPLTPGNSTCGYCGHPGGRSETRSSWHQAECVPLQLSCGVYQKMIDRGFRRSGEYVYKPDLKRSCCPQYTIKLDALHFKPSRGQRQLVNRWNRFVLDGDHEDKIDQSVPKCVHPDVKAKKLSSKAPQFVVTCDIHASEFRACSEQKPKHIFKVTLEPSSFTEEKFALYQCYQKEIHLEDDKSTSDFIRFLVETPLHREAIAYFDHAPDHLPREYGSYHQMYRLDGKLIAMGVIDILPNCVSSVYFMYEKKWERFSLGKLSALREASLAIEMHNAGAEEISSLYMGFYIHSCQKMRYKGQYAPSYLVDPEEYTWHPLEKCIPLLEKYRYVSFAHPDDGLEGSPHHDAMDNDDADGADCSEEELEDIMALKSVRGGSAVVQPVTAASEWRKSSVKIAVSTMVRSLGPKLAEEVIFHFGYTY</sequence>
<dbReference type="OrthoDB" id="74183at2759"/>
<dbReference type="InterPro" id="IPR007471">
    <property type="entry name" value="N-end_Aminoacyl_Trfase_N"/>
</dbReference>